<evidence type="ECO:0000313" key="2">
    <source>
        <dbReference type="Proteomes" id="UP000249402"/>
    </source>
</evidence>
<dbReference type="GeneID" id="37225939"/>
<name>A0A395GK27_9EURO</name>
<protein>
    <submittedName>
        <fullName evidence="1">Uncharacterized protein</fullName>
    </submittedName>
</protein>
<dbReference type="STRING" id="1448316.A0A395GK27"/>
<dbReference type="OrthoDB" id="4510739at2759"/>
<accession>A0A395GK27</accession>
<evidence type="ECO:0000313" key="1">
    <source>
        <dbReference type="EMBL" id="RAK95586.1"/>
    </source>
</evidence>
<dbReference type="Proteomes" id="UP000249402">
    <property type="component" value="Unassembled WGS sequence"/>
</dbReference>
<organism evidence="1 2">
    <name type="scientific">Aspergillus ibericus CBS 121593</name>
    <dbReference type="NCBI Taxonomy" id="1448316"/>
    <lineage>
        <taxon>Eukaryota</taxon>
        <taxon>Fungi</taxon>
        <taxon>Dikarya</taxon>
        <taxon>Ascomycota</taxon>
        <taxon>Pezizomycotina</taxon>
        <taxon>Eurotiomycetes</taxon>
        <taxon>Eurotiomycetidae</taxon>
        <taxon>Eurotiales</taxon>
        <taxon>Aspergillaceae</taxon>
        <taxon>Aspergillus</taxon>
        <taxon>Aspergillus subgen. Circumdati</taxon>
    </lineage>
</organism>
<dbReference type="VEuPathDB" id="FungiDB:BO80DRAFT_439287"/>
<sequence>MEPTIAHQTVRVSCLPANMTEAVFGRVLAGLTPVVRDGDEFHASNVLCWSLAPAISGISRYQIATITFAKDTNLKHLARALTDGIGKDGAHLTVELHFLGPTPLADPGDQAEMELWFKASEAKDSDADQAFFVSAYAVVFFGVPQKGFPEKPLTAMVKGQPNERLGRSLVGSADLQVELQQRVDECFQLPRAWSLSLYETMPVHRMKK</sequence>
<dbReference type="AlphaFoldDB" id="A0A395GK27"/>
<dbReference type="EMBL" id="KZ824489">
    <property type="protein sequence ID" value="RAK95586.1"/>
    <property type="molecule type" value="Genomic_DNA"/>
</dbReference>
<proteinExistence type="predicted"/>
<gene>
    <name evidence="1" type="ORF">BO80DRAFT_439287</name>
</gene>
<dbReference type="RefSeq" id="XP_025569914.1">
    <property type="nucleotide sequence ID" value="XM_025721074.1"/>
</dbReference>
<reference evidence="1 2" key="1">
    <citation type="submission" date="2018-02" db="EMBL/GenBank/DDBJ databases">
        <title>The genomes of Aspergillus section Nigri reveals drivers in fungal speciation.</title>
        <authorList>
            <consortium name="DOE Joint Genome Institute"/>
            <person name="Vesth T.C."/>
            <person name="Nybo J."/>
            <person name="Theobald S."/>
            <person name="Brandl J."/>
            <person name="Frisvad J.C."/>
            <person name="Nielsen K.F."/>
            <person name="Lyhne E.K."/>
            <person name="Kogle M.E."/>
            <person name="Kuo A."/>
            <person name="Riley R."/>
            <person name="Clum A."/>
            <person name="Nolan M."/>
            <person name="Lipzen A."/>
            <person name="Salamov A."/>
            <person name="Henrissat B."/>
            <person name="Wiebenga A."/>
            <person name="De vries R.P."/>
            <person name="Grigoriev I.V."/>
            <person name="Mortensen U.H."/>
            <person name="Andersen M.R."/>
            <person name="Baker S.E."/>
        </authorList>
    </citation>
    <scope>NUCLEOTIDE SEQUENCE [LARGE SCALE GENOMIC DNA]</scope>
    <source>
        <strain evidence="1 2">CBS 121593</strain>
    </source>
</reference>
<keyword evidence="2" id="KW-1185">Reference proteome</keyword>